<proteinExistence type="predicted"/>
<dbReference type="Gene3D" id="3.40.50.2300">
    <property type="match status" value="1"/>
</dbReference>
<dbReference type="RefSeq" id="WP_191193307.1">
    <property type="nucleotide sequence ID" value="NZ_JACXYZ010000001.1"/>
</dbReference>
<dbReference type="Pfam" id="PF01451">
    <property type="entry name" value="LMWPc"/>
    <property type="match status" value="1"/>
</dbReference>
<dbReference type="EMBL" id="JACXYZ010000001">
    <property type="protein sequence ID" value="MBD3923438.1"/>
    <property type="molecule type" value="Genomic_DNA"/>
</dbReference>
<accession>A0ABR8N5K2</accession>
<dbReference type="PANTHER" id="PTHR11717:SF31">
    <property type="entry name" value="LOW MOLECULAR WEIGHT PROTEIN-TYROSINE-PHOSPHATASE ETP-RELATED"/>
    <property type="match status" value="1"/>
</dbReference>
<reference evidence="2 3" key="1">
    <citation type="submission" date="2020-09" db="EMBL/GenBank/DDBJ databases">
        <title>novel species in genus Nocardioides.</title>
        <authorList>
            <person name="Zhang G."/>
        </authorList>
    </citation>
    <scope>NUCLEOTIDE SEQUENCE [LARGE SCALE GENOMIC DNA]</scope>
    <source>
        <strain evidence="2 3">KCTC 39551</strain>
    </source>
</reference>
<organism evidence="2 3">
    <name type="scientific">Nocardioides cavernae</name>
    <dbReference type="NCBI Taxonomy" id="1921566"/>
    <lineage>
        <taxon>Bacteria</taxon>
        <taxon>Bacillati</taxon>
        <taxon>Actinomycetota</taxon>
        <taxon>Actinomycetes</taxon>
        <taxon>Propionibacteriales</taxon>
        <taxon>Nocardioidaceae</taxon>
        <taxon>Nocardioides</taxon>
    </lineage>
</organism>
<evidence type="ECO:0000313" key="2">
    <source>
        <dbReference type="EMBL" id="MBD3923438.1"/>
    </source>
</evidence>
<protein>
    <submittedName>
        <fullName evidence="2">Low molecular weight phosphatase family protein</fullName>
    </submittedName>
</protein>
<dbReference type="InterPro" id="IPR023485">
    <property type="entry name" value="Ptyr_pPase"/>
</dbReference>
<dbReference type="SUPFAM" id="SSF52788">
    <property type="entry name" value="Phosphotyrosine protein phosphatases I"/>
    <property type="match status" value="1"/>
</dbReference>
<evidence type="ECO:0000259" key="1">
    <source>
        <dbReference type="SMART" id="SM00226"/>
    </source>
</evidence>
<gene>
    <name evidence="2" type="ORF">IEZ26_02295</name>
</gene>
<dbReference type="SMART" id="SM00226">
    <property type="entry name" value="LMWPc"/>
    <property type="match status" value="1"/>
</dbReference>
<sequence length="178" mass="18878">MTEPLAVLFVCTANICRSPFLELTARRLSGPDSGVEFSSAGTHGFDSHAMDDAMVATLAEDTSSGFASRRLTGPILAEADLVLTAEATHRSFILEEFPQHLRKVFTVGQFAAAAEEHPDLRGRELVAAVGARRTAARREHDIADPYRRGESAAATAADTMSRMLGVIVPRLAPGGSGG</sequence>
<dbReference type="InterPro" id="IPR050438">
    <property type="entry name" value="LMW_PTPase"/>
</dbReference>
<comment type="caution">
    <text evidence="2">The sequence shown here is derived from an EMBL/GenBank/DDBJ whole genome shotgun (WGS) entry which is preliminary data.</text>
</comment>
<dbReference type="Proteomes" id="UP000618818">
    <property type="component" value="Unassembled WGS sequence"/>
</dbReference>
<dbReference type="PANTHER" id="PTHR11717">
    <property type="entry name" value="LOW MOLECULAR WEIGHT PROTEIN TYROSINE PHOSPHATASE"/>
    <property type="match status" value="1"/>
</dbReference>
<keyword evidence="3" id="KW-1185">Reference proteome</keyword>
<feature type="domain" description="Phosphotyrosine protein phosphatase I" evidence="1">
    <location>
        <begin position="5"/>
        <end position="170"/>
    </location>
</feature>
<evidence type="ECO:0000313" key="3">
    <source>
        <dbReference type="Proteomes" id="UP000618818"/>
    </source>
</evidence>
<name>A0ABR8N5K2_9ACTN</name>
<dbReference type="InterPro" id="IPR036196">
    <property type="entry name" value="Ptyr_pPase_sf"/>
</dbReference>